<dbReference type="InterPro" id="IPR004799">
    <property type="entry name" value="Periplasmic_diS_OxRdtase_DsbE"/>
</dbReference>
<evidence type="ECO:0000259" key="5">
    <source>
        <dbReference type="PROSITE" id="PS51352"/>
    </source>
</evidence>
<dbReference type="PROSITE" id="PS51352">
    <property type="entry name" value="THIOREDOXIN_2"/>
    <property type="match status" value="1"/>
</dbReference>
<dbReference type="CDD" id="cd03010">
    <property type="entry name" value="TlpA_like_DsbE"/>
    <property type="match status" value="1"/>
</dbReference>
<keyword evidence="4" id="KW-0676">Redox-active center</keyword>
<dbReference type="InterPro" id="IPR050553">
    <property type="entry name" value="Thioredoxin_ResA/DsbE_sf"/>
</dbReference>
<dbReference type="AlphaFoldDB" id="T0ZTV3"/>
<dbReference type="Gene3D" id="3.40.30.10">
    <property type="entry name" value="Glutaredoxin"/>
    <property type="match status" value="1"/>
</dbReference>
<dbReference type="SUPFAM" id="SSF52833">
    <property type="entry name" value="Thioredoxin-like"/>
    <property type="match status" value="1"/>
</dbReference>
<sequence length="180" mass="19902">MIRRFIPLLVFAGVAALLAMGIMQAPRKDLVPSPLIGKHAPNFSLPSLIHPHRMVSSTQLSGHWYLFNVWGTWCISCRQEYPELLAIARTGIVPLIGLDWKDTRGEALAFLSTRGDPYQRIAFDPGGLEAIHWGVYGAPETFLVNPQGIIVYKYIGPITPRAWSEDILPRLPADTTVAGS</sequence>
<proteinExistence type="predicted"/>
<keyword evidence="2" id="KW-0201">Cytochrome c-type biogenesis</keyword>
<reference evidence="6" key="2">
    <citation type="journal article" date="2014" name="ISME J.">
        <title>Microbial stratification in low pH oxic and suboxic macroscopic growths along an acid mine drainage.</title>
        <authorList>
            <person name="Mendez-Garcia C."/>
            <person name="Mesa V."/>
            <person name="Sprenger R.R."/>
            <person name="Richter M."/>
            <person name="Diez M.S."/>
            <person name="Solano J."/>
            <person name="Bargiela R."/>
            <person name="Golyshina O.V."/>
            <person name="Manteca A."/>
            <person name="Ramos J.L."/>
            <person name="Gallego J.R."/>
            <person name="Llorente I."/>
            <person name="Martins Dos Santos V.A."/>
            <person name="Jensen O.N."/>
            <person name="Pelaez A.I."/>
            <person name="Sanchez J."/>
            <person name="Ferrer M."/>
        </authorList>
    </citation>
    <scope>NUCLEOTIDE SEQUENCE</scope>
</reference>
<evidence type="ECO:0000256" key="2">
    <source>
        <dbReference type="ARBA" id="ARBA00022748"/>
    </source>
</evidence>
<evidence type="ECO:0000256" key="4">
    <source>
        <dbReference type="ARBA" id="ARBA00023284"/>
    </source>
</evidence>
<comment type="subcellular location">
    <subcellularLocation>
        <location evidence="1">Cell envelope</location>
    </subcellularLocation>
</comment>
<dbReference type="EMBL" id="AUZX01014099">
    <property type="protein sequence ID" value="EQD33300.1"/>
    <property type="molecule type" value="Genomic_DNA"/>
</dbReference>
<dbReference type="GO" id="GO:0030288">
    <property type="term" value="C:outer membrane-bounded periplasmic space"/>
    <property type="evidence" value="ECO:0007669"/>
    <property type="project" value="InterPro"/>
</dbReference>
<dbReference type="GO" id="GO:0016209">
    <property type="term" value="F:antioxidant activity"/>
    <property type="evidence" value="ECO:0007669"/>
    <property type="project" value="InterPro"/>
</dbReference>
<gene>
    <name evidence="6" type="ORF">B1A_19109</name>
</gene>
<dbReference type="InterPro" id="IPR013766">
    <property type="entry name" value="Thioredoxin_domain"/>
</dbReference>
<dbReference type="GO" id="GO:0017004">
    <property type="term" value="P:cytochrome complex assembly"/>
    <property type="evidence" value="ECO:0007669"/>
    <property type="project" value="UniProtKB-KW"/>
</dbReference>
<dbReference type="InterPro" id="IPR000866">
    <property type="entry name" value="AhpC/TSA"/>
</dbReference>
<comment type="caution">
    <text evidence="6">The sequence shown here is derived from an EMBL/GenBank/DDBJ whole genome shotgun (WGS) entry which is preliminary data.</text>
</comment>
<name>T0ZTV3_9ZZZZ</name>
<dbReference type="PANTHER" id="PTHR42852:SF6">
    <property type="entry name" value="THIOL:DISULFIDE INTERCHANGE PROTEIN DSBE"/>
    <property type="match status" value="1"/>
</dbReference>
<dbReference type="InterPro" id="IPR036249">
    <property type="entry name" value="Thioredoxin-like_sf"/>
</dbReference>
<dbReference type="NCBIfam" id="TIGR00385">
    <property type="entry name" value="dsbE"/>
    <property type="match status" value="1"/>
</dbReference>
<dbReference type="GO" id="GO:0015036">
    <property type="term" value="F:disulfide oxidoreductase activity"/>
    <property type="evidence" value="ECO:0007669"/>
    <property type="project" value="InterPro"/>
</dbReference>
<accession>T0ZTV3</accession>
<dbReference type="PANTHER" id="PTHR42852">
    <property type="entry name" value="THIOL:DISULFIDE INTERCHANGE PROTEIN DSBE"/>
    <property type="match status" value="1"/>
</dbReference>
<evidence type="ECO:0000256" key="3">
    <source>
        <dbReference type="ARBA" id="ARBA00023157"/>
    </source>
</evidence>
<reference evidence="6" key="1">
    <citation type="submission" date="2013-08" db="EMBL/GenBank/DDBJ databases">
        <authorList>
            <person name="Mendez C."/>
            <person name="Richter M."/>
            <person name="Ferrer M."/>
            <person name="Sanchez J."/>
        </authorList>
    </citation>
    <scope>NUCLEOTIDE SEQUENCE</scope>
</reference>
<dbReference type="Pfam" id="PF00578">
    <property type="entry name" value="AhpC-TSA"/>
    <property type="match status" value="1"/>
</dbReference>
<evidence type="ECO:0000256" key="1">
    <source>
        <dbReference type="ARBA" id="ARBA00004196"/>
    </source>
</evidence>
<feature type="domain" description="Thioredoxin" evidence="5">
    <location>
        <begin position="34"/>
        <end position="173"/>
    </location>
</feature>
<organism evidence="6">
    <name type="scientific">mine drainage metagenome</name>
    <dbReference type="NCBI Taxonomy" id="410659"/>
    <lineage>
        <taxon>unclassified sequences</taxon>
        <taxon>metagenomes</taxon>
        <taxon>ecological metagenomes</taxon>
    </lineage>
</organism>
<protein>
    <submittedName>
        <fullName evidence="6">Periplasmic protein thiol/disulfide oxidoreductase DsbE</fullName>
    </submittedName>
</protein>
<keyword evidence="3" id="KW-1015">Disulfide bond</keyword>
<evidence type="ECO:0000313" key="6">
    <source>
        <dbReference type="EMBL" id="EQD33300.1"/>
    </source>
</evidence>